<feature type="domain" description="C2H2-type" evidence="3">
    <location>
        <begin position="116"/>
        <end position="144"/>
    </location>
</feature>
<evidence type="ECO:0000256" key="2">
    <source>
        <dbReference type="SAM" id="MobiDB-lite"/>
    </source>
</evidence>
<evidence type="ECO:0000313" key="5">
    <source>
        <dbReference type="Proteomes" id="UP001163828"/>
    </source>
</evidence>
<keyword evidence="1" id="KW-0863">Zinc-finger</keyword>
<evidence type="ECO:0000256" key="1">
    <source>
        <dbReference type="PROSITE-ProRule" id="PRU00042"/>
    </source>
</evidence>
<dbReference type="PROSITE" id="PS00028">
    <property type="entry name" value="ZINC_FINGER_C2H2_1"/>
    <property type="match status" value="1"/>
</dbReference>
<dbReference type="SMART" id="SM00355">
    <property type="entry name" value="ZnF_C2H2"/>
    <property type="match status" value="2"/>
</dbReference>
<dbReference type="Proteomes" id="UP001163828">
    <property type="component" value="Unassembled WGS sequence"/>
</dbReference>
<gene>
    <name evidence="4" type="ORF">F5050DRAFT_1795246</name>
</gene>
<keyword evidence="1" id="KW-0479">Metal-binding</keyword>
<dbReference type="InterPro" id="IPR013087">
    <property type="entry name" value="Znf_C2H2_type"/>
</dbReference>
<feature type="region of interest" description="Disordered" evidence="2">
    <location>
        <begin position="36"/>
        <end position="95"/>
    </location>
</feature>
<evidence type="ECO:0000259" key="3">
    <source>
        <dbReference type="PROSITE" id="PS50157"/>
    </source>
</evidence>
<keyword evidence="5" id="KW-1185">Reference proteome</keyword>
<name>A0ABQ8PZI5_9AGAR</name>
<dbReference type="SUPFAM" id="SSF57667">
    <property type="entry name" value="beta-beta-alpha zinc fingers"/>
    <property type="match status" value="1"/>
</dbReference>
<comment type="caution">
    <text evidence="4">The sequence shown here is derived from an EMBL/GenBank/DDBJ whole genome shotgun (WGS) entry which is preliminary data.</text>
</comment>
<dbReference type="Pfam" id="PF00096">
    <property type="entry name" value="zf-C2H2"/>
    <property type="match status" value="1"/>
</dbReference>
<sequence length="179" mass="19995">MEPPTSNARNPLNFESFQLEAMWDMAAAYGSGYRSGDTRLGLQSATTSSHNVPPWDDEFAPPGISSSLTRASNSPSDAHPIPGSSFPENRDSESLTVKSDSRVAVNTTDGRISKKFKCGICEKIYTAKHNLQSHINYKHLRLEKKIQCEYCGRRFTESRAHIRHLKNRNACPQSPWPDA</sequence>
<feature type="compositionally biased region" description="Polar residues" evidence="2">
    <location>
        <begin position="41"/>
        <end position="51"/>
    </location>
</feature>
<evidence type="ECO:0000313" key="4">
    <source>
        <dbReference type="EMBL" id="KAJ3991034.1"/>
    </source>
</evidence>
<proteinExistence type="predicted"/>
<dbReference type="InterPro" id="IPR036236">
    <property type="entry name" value="Znf_C2H2_sf"/>
</dbReference>
<organism evidence="4 5">
    <name type="scientific">Lentinula boryana</name>
    <dbReference type="NCBI Taxonomy" id="40481"/>
    <lineage>
        <taxon>Eukaryota</taxon>
        <taxon>Fungi</taxon>
        <taxon>Dikarya</taxon>
        <taxon>Basidiomycota</taxon>
        <taxon>Agaricomycotina</taxon>
        <taxon>Agaricomycetes</taxon>
        <taxon>Agaricomycetidae</taxon>
        <taxon>Agaricales</taxon>
        <taxon>Marasmiineae</taxon>
        <taxon>Omphalotaceae</taxon>
        <taxon>Lentinula</taxon>
    </lineage>
</organism>
<accession>A0ABQ8PZI5</accession>
<protein>
    <recommendedName>
        <fullName evidence="3">C2H2-type domain-containing protein</fullName>
    </recommendedName>
</protein>
<reference evidence="4" key="1">
    <citation type="submission" date="2022-08" db="EMBL/GenBank/DDBJ databases">
        <authorList>
            <consortium name="DOE Joint Genome Institute"/>
            <person name="Min B."/>
            <person name="Riley R."/>
            <person name="Sierra-Patev S."/>
            <person name="Naranjo-Ortiz M."/>
            <person name="Looney B."/>
            <person name="Konkel Z."/>
            <person name="Slot J.C."/>
            <person name="Sakamoto Y."/>
            <person name="Steenwyk J.L."/>
            <person name="Rokas A."/>
            <person name="Carro J."/>
            <person name="Camarero S."/>
            <person name="Ferreira P."/>
            <person name="Molpeceres G."/>
            <person name="Ruiz-Duenas F.J."/>
            <person name="Serrano A."/>
            <person name="Henrissat B."/>
            <person name="Drula E."/>
            <person name="Hughes K.W."/>
            <person name="Mata J.L."/>
            <person name="Ishikawa N.K."/>
            <person name="Vargas-Isla R."/>
            <person name="Ushijima S."/>
            <person name="Smith C.A."/>
            <person name="Ahrendt S."/>
            <person name="Andreopoulos W."/>
            <person name="He G."/>
            <person name="Labutti K."/>
            <person name="Lipzen A."/>
            <person name="Ng V."/>
            <person name="Sandor L."/>
            <person name="Barry K."/>
            <person name="Martinez A.T."/>
            <person name="Xiao Y."/>
            <person name="Gibbons J.G."/>
            <person name="Terashima K."/>
            <person name="Hibbett D.S."/>
            <person name="Grigoriev I.V."/>
        </authorList>
    </citation>
    <scope>NUCLEOTIDE SEQUENCE</scope>
    <source>
        <strain evidence="4">TFB10827</strain>
    </source>
</reference>
<feature type="compositionally biased region" description="Polar residues" evidence="2">
    <location>
        <begin position="64"/>
        <end position="76"/>
    </location>
</feature>
<dbReference type="EMBL" id="MU791227">
    <property type="protein sequence ID" value="KAJ3991034.1"/>
    <property type="molecule type" value="Genomic_DNA"/>
</dbReference>
<dbReference type="PROSITE" id="PS50157">
    <property type="entry name" value="ZINC_FINGER_C2H2_2"/>
    <property type="match status" value="1"/>
</dbReference>
<keyword evidence="1" id="KW-0862">Zinc</keyword>
<dbReference type="Gene3D" id="3.30.160.60">
    <property type="entry name" value="Classic Zinc Finger"/>
    <property type="match status" value="1"/>
</dbReference>